<evidence type="ECO:0000313" key="2">
    <source>
        <dbReference type="Proteomes" id="UP000229966"/>
    </source>
</evidence>
<gene>
    <name evidence="1" type="ORF">COS38_00105</name>
</gene>
<accession>A0A2M7CJC6</accession>
<dbReference type="AlphaFoldDB" id="A0A2M7CJC6"/>
<protein>
    <submittedName>
        <fullName evidence="1">Uncharacterized protein</fullName>
    </submittedName>
</protein>
<comment type="caution">
    <text evidence="1">The sequence shown here is derived from an EMBL/GenBank/DDBJ whole genome shotgun (WGS) entry which is preliminary data.</text>
</comment>
<evidence type="ECO:0000313" key="1">
    <source>
        <dbReference type="EMBL" id="PIV25725.1"/>
    </source>
</evidence>
<dbReference type="Proteomes" id="UP000229966">
    <property type="component" value="Unassembled WGS sequence"/>
</dbReference>
<dbReference type="EMBL" id="PEUM01000004">
    <property type="protein sequence ID" value="PIV25725.1"/>
    <property type="molecule type" value="Genomic_DNA"/>
</dbReference>
<proteinExistence type="predicted"/>
<name>A0A2M7CJC6_9BACT</name>
<sequence length="235" mass="27135">MTLIDDGRLVQADQLKQEYPYLARVFPESATEFMLKRNAREQIGKIKCQAYIDQEKIKKCLKHQLEDAKPENRLTKAIENDDFASARQLIELYPPIIKGFMHKKLASMVEVSRKSDKACQWATEMGKEYELALFTILLKYRLGQSKPELIATFYHGYNEETALIEATVRKMIADGCEDYRLLYKLSAIVKGAFMQEITAYCFELIKDWKKGTPGDRAAYTNFLNLVKGKPYHLPS</sequence>
<organism evidence="1 2">
    <name type="scientific">Candidatus Berkelbacteria bacterium CG03_land_8_20_14_0_80_40_36</name>
    <dbReference type="NCBI Taxonomy" id="1974509"/>
    <lineage>
        <taxon>Bacteria</taxon>
        <taxon>Candidatus Berkelbacteria</taxon>
    </lineage>
</organism>
<reference evidence="2" key="1">
    <citation type="submission" date="2017-09" db="EMBL/GenBank/DDBJ databases">
        <title>Depth-based differentiation of microbial function through sediment-hosted aquifers and enrichment of novel symbionts in the deep terrestrial subsurface.</title>
        <authorList>
            <person name="Probst A.J."/>
            <person name="Ladd B."/>
            <person name="Jarett J.K."/>
            <person name="Geller-Mcgrath D.E."/>
            <person name="Sieber C.M.K."/>
            <person name="Emerson J.B."/>
            <person name="Anantharaman K."/>
            <person name="Thomas B.C."/>
            <person name="Malmstrom R."/>
            <person name="Stieglmeier M."/>
            <person name="Klingl A."/>
            <person name="Woyke T."/>
            <person name="Ryan C.M."/>
            <person name="Banfield J.F."/>
        </authorList>
    </citation>
    <scope>NUCLEOTIDE SEQUENCE [LARGE SCALE GENOMIC DNA]</scope>
</reference>